<dbReference type="EMBL" id="LR031358">
    <property type="protein sequence ID" value="VDB98790.1"/>
    <property type="molecule type" value="Genomic_DNA"/>
</dbReference>
<dbReference type="Pfam" id="PF13457">
    <property type="entry name" value="GW"/>
    <property type="match status" value="1"/>
</dbReference>
<dbReference type="AlphaFoldDB" id="A0AAQ2USF4"/>
<sequence>MYKSGKNWVATLLLSASVLSFYSVNLNQQIASATSSGQIKSVSYDKISNKHSVSYSAYVNENNRNGGLHLAPATGAASMTSTGLAKSLNGHLVTVSEIDTTKRASNGNTYQYAKINFYGNTYWVDVRALDNSTYSGAIMVNFEDEHGNQLASSIEYTGKIGSTYQPEPKAITGYSVDLAKTGSTNLTYSSTTQTITYIYEKSTATTTDLLSGQGQGTSNDSWTVGTDVQPGWYKITPIGLGTDDNIVLNVEGSDSSDLPLANDISGAWFGNNSSAGEISSYQAYLTAGQVIEMQDNNDAITDQGLHLEALLTRPATSLIDPESPIPSSFQDLGAGIYEVGVDIRPGDYQVADIVGQGYLYTDDGTVGLNLGTGHGDISTGTITLTTGEFLTSTVDGISLEPEN</sequence>
<evidence type="ECO:0000256" key="2">
    <source>
        <dbReference type="ARBA" id="ARBA00022737"/>
    </source>
</evidence>
<evidence type="ECO:0000313" key="5">
    <source>
        <dbReference type="EMBL" id="VDB98790.1"/>
    </source>
</evidence>
<evidence type="ECO:0000256" key="3">
    <source>
        <dbReference type="SAM" id="SignalP"/>
    </source>
</evidence>
<dbReference type="InterPro" id="IPR025987">
    <property type="entry name" value="GW_dom"/>
</dbReference>
<dbReference type="PROSITE" id="PS51780">
    <property type="entry name" value="GW"/>
    <property type="match status" value="1"/>
</dbReference>
<gene>
    <name evidence="5" type="ORF">OENI_1495</name>
</gene>
<dbReference type="SUPFAM" id="SSF82057">
    <property type="entry name" value="Prokaryotic SH3-related domain"/>
    <property type="match status" value="1"/>
</dbReference>
<evidence type="ECO:0000256" key="1">
    <source>
        <dbReference type="ARBA" id="ARBA00022729"/>
    </source>
</evidence>
<name>A0AAQ2USF4_OENOE</name>
<feature type="signal peptide" evidence="3">
    <location>
        <begin position="1"/>
        <end position="22"/>
    </location>
</feature>
<accession>A0AAQ2USF4</accession>
<organism evidence="5 6">
    <name type="scientific">Oenococcus oeni</name>
    <name type="common">Leuconostoc oenos</name>
    <dbReference type="NCBI Taxonomy" id="1247"/>
    <lineage>
        <taxon>Bacteria</taxon>
        <taxon>Bacillati</taxon>
        <taxon>Bacillota</taxon>
        <taxon>Bacilli</taxon>
        <taxon>Lactobacillales</taxon>
        <taxon>Lactobacillaceae</taxon>
        <taxon>Oenococcus</taxon>
    </lineage>
</organism>
<evidence type="ECO:0000259" key="4">
    <source>
        <dbReference type="PROSITE" id="PS51780"/>
    </source>
</evidence>
<dbReference type="NCBIfam" id="TIGR03715">
    <property type="entry name" value="KxYKxGKxW"/>
    <property type="match status" value="1"/>
</dbReference>
<dbReference type="Proteomes" id="UP000294726">
    <property type="component" value="Chromosome"/>
</dbReference>
<keyword evidence="2" id="KW-0677">Repeat</keyword>
<protein>
    <recommendedName>
        <fullName evidence="4">GW domain-containing protein</fullName>
    </recommendedName>
</protein>
<dbReference type="Gene3D" id="2.30.30.170">
    <property type="match status" value="1"/>
</dbReference>
<dbReference type="InterPro" id="IPR022263">
    <property type="entry name" value="KxYKxGKxW"/>
</dbReference>
<dbReference type="InterPro" id="IPR009459">
    <property type="entry name" value="MucBP_dom"/>
</dbReference>
<dbReference type="RefSeq" id="WP_186414041.1">
    <property type="nucleotide sequence ID" value="NZ_LR031358.1"/>
</dbReference>
<dbReference type="Gene3D" id="3.10.20.320">
    <property type="entry name" value="Putative peptidoglycan bound protein (lpxtg motif)"/>
    <property type="match status" value="1"/>
</dbReference>
<dbReference type="InterPro" id="IPR038200">
    <property type="entry name" value="GW_dom_sf"/>
</dbReference>
<feature type="chain" id="PRO_5043033106" description="GW domain-containing protein" evidence="3">
    <location>
        <begin position="23"/>
        <end position="403"/>
    </location>
</feature>
<reference evidence="5 6" key="1">
    <citation type="submission" date="2018-08" db="EMBL/GenBank/DDBJ databases">
        <authorList>
            <person name="Lorentzen P. G. S. M."/>
        </authorList>
    </citation>
    <scope>NUCLEOTIDE SEQUENCE [LARGE SCALE GENOMIC DNA]</scope>
    <source>
        <strain evidence="5 6">CRBO_1381</strain>
    </source>
</reference>
<evidence type="ECO:0000313" key="6">
    <source>
        <dbReference type="Proteomes" id="UP000294726"/>
    </source>
</evidence>
<keyword evidence="1 3" id="KW-0732">Signal</keyword>
<proteinExistence type="predicted"/>
<feature type="domain" description="GW" evidence="4">
    <location>
        <begin position="49"/>
        <end position="134"/>
    </location>
</feature>
<dbReference type="Pfam" id="PF06458">
    <property type="entry name" value="MucBP"/>
    <property type="match status" value="1"/>
</dbReference>